<feature type="domain" description="SMP-30/Gluconolactonase/LRE-like region" evidence="4">
    <location>
        <begin position="16"/>
        <end position="254"/>
    </location>
</feature>
<organism evidence="5 6">
    <name type="scientific">Armatimonas rosea</name>
    <dbReference type="NCBI Taxonomy" id="685828"/>
    <lineage>
        <taxon>Bacteria</taxon>
        <taxon>Bacillati</taxon>
        <taxon>Armatimonadota</taxon>
        <taxon>Armatimonadia</taxon>
        <taxon>Armatimonadales</taxon>
        <taxon>Armatimonadaceae</taxon>
        <taxon>Armatimonas</taxon>
    </lineage>
</organism>
<dbReference type="Gene3D" id="2.120.10.30">
    <property type="entry name" value="TolB, C-terminal domain"/>
    <property type="match status" value="1"/>
</dbReference>
<sequence>MEFTLEVLADYACQTGEGPLYHAEENAVYWTDIPNGLIFRYFLETGKHEAFGIGHQVGGFTLQEDGKFLLFLDRGAVALWTPGGELEFLIEQIQDEVETRFNDVIADTEGRVYCGTMPTKARQGRLYRLNLDGNLTKLLDGIGCSNGLGLSPDHRFLYYTDSAARKIFRFLYDEENGGIRRQKTQIITEEGGGVPDGMTVDAAGNVWSARWDGSCLVGYTAQGREFARIPFPVKKVSSVTFGGPEYDQLFVTTAGGNQKELDGPLAGALFRLTIPGVTGRPEFVSRVGL</sequence>
<gene>
    <name evidence="5" type="ORF">HNQ39_004192</name>
</gene>
<keyword evidence="3" id="KW-0479">Metal-binding</keyword>
<keyword evidence="3" id="KW-0862">Zinc</keyword>
<feature type="binding site" evidence="3">
    <location>
        <position position="196"/>
    </location>
    <ligand>
        <name>a divalent metal cation</name>
        <dbReference type="ChEBI" id="CHEBI:60240"/>
    </ligand>
</feature>
<dbReference type="EMBL" id="JACHGW010000004">
    <property type="protein sequence ID" value="MBB6052371.1"/>
    <property type="molecule type" value="Genomic_DNA"/>
</dbReference>
<dbReference type="SUPFAM" id="SSF63829">
    <property type="entry name" value="Calcium-dependent phosphotriesterase"/>
    <property type="match status" value="1"/>
</dbReference>
<evidence type="ECO:0000256" key="3">
    <source>
        <dbReference type="PIRSR" id="PIRSR605511-2"/>
    </source>
</evidence>
<dbReference type="AlphaFoldDB" id="A0A7W9STG8"/>
<evidence type="ECO:0000313" key="6">
    <source>
        <dbReference type="Proteomes" id="UP000520814"/>
    </source>
</evidence>
<feature type="binding site" evidence="3">
    <location>
        <position position="102"/>
    </location>
    <ligand>
        <name>substrate</name>
    </ligand>
</feature>
<dbReference type="RefSeq" id="WP_184201293.1">
    <property type="nucleotide sequence ID" value="NZ_JACHGW010000004.1"/>
</dbReference>
<comment type="caution">
    <text evidence="5">The sequence shown here is derived from an EMBL/GenBank/DDBJ whole genome shotgun (WGS) entry which is preliminary data.</text>
</comment>
<evidence type="ECO:0000256" key="1">
    <source>
        <dbReference type="ARBA" id="ARBA00008853"/>
    </source>
</evidence>
<dbReference type="Pfam" id="PF08450">
    <property type="entry name" value="SGL"/>
    <property type="match status" value="1"/>
</dbReference>
<dbReference type="PRINTS" id="PR01790">
    <property type="entry name" value="SMP30FAMILY"/>
</dbReference>
<evidence type="ECO:0000256" key="2">
    <source>
        <dbReference type="PIRSR" id="PIRSR605511-1"/>
    </source>
</evidence>
<feature type="binding site" evidence="3">
    <location>
        <position position="100"/>
    </location>
    <ligand>
        <name>substrate</name>
    </ligand>
</feature>
<dbReference type="Proteomes" id="UP000520814">
    <property type="component" value="Unassembled WGS sequence"/>
</dbReference>
<dbReference type="InterPro" id="IPR005511">
    <property type="entry name" value="SMP-30"/>
</dbReference>
<comment type="cofactor">
    <cofactor evidence="3">
        <name>Zn(2+)</name>
        <dbReference type="ChEBI" id="CHEBI:29105"/>
    </cofactor>
    <text evidence="3">Binds 1 divalent metal cation per subunit.</text>
</comment>
<dbReference type="PANTHER" id="PTHR10907">
    <property type="entry name" value="REGUCALCIN"/>
    <property type="match status" value="1"/>
</dbReference>
<feature type="binding site" evidence="3">
    <location>
        <position position="146"/>
    </location>
    <ligand>
        <name>a divalent metal cation</name>
        <dbReference type="ChEBI" id="CHEBI:60240"/>
    </ligand>
</feature>
<dbReference type="GO" id="GO:0019853">
    <property type="term" value="P:L-ascorbic acid biosynthetic process"/>
    <property type="evidence" value="ECO:0007669"/>
    <property type="project" value="TreeGrafter"/>
</dbReference>
<accession>A0A7W9STG8</accession>
<protein>
    <submittedName>
        <fullName evidence="5">D-xylonolactonase</fullName>
    </submittedName>
</protein>
<proteinExistence type="inferred from homology"/>
<keyword evidence="6" id="KW-1185">Reference proteome</keyword>
<dbReference type="InterPro" id="IPR011042">
    <property type="entry name" value="6-blade_b-propeller_TolB-like"/>
</dbReference>
<evidence type="ECO:0000313" key="5">
    <source>
        <dbReference type="EMBL" id="MBB6052371.1"/>
    </source>
</evidence>
<evidence type="ECO:0000259" key="4">
    <source>
        <dbReference type="Pfam" id="PF08450"/>
    </source>
</evidence>
<dbReference type="PANTHER" id="PTHR10907:SF47">
    <property type="entry name" value="REGUCALCIN"/>
    <property type="match status" value="1"/>
</dbReference>
<name>A0A7W9STG8_ARMRO</name>
<reference evidence="5 6" key="1">
    <citation type="submission" date="2020-08" db="EMBL/GenBank/DDBJ databases">
        <title>Genomic Encyclopedia of Type Strains, Phase IV (KMG-IV): sequencing the most valuable type-strain genomes for metagenomic binning, comparative biology and taxonomic classification.</title>
        <authorList>
            <person name="Goeker M."/>
        </authorList>
    </citation>
    <scope>NUCLEOTIDE SEQUENCE [LARGE SCALE GENOMIC DNA]</scope>
    <source>
        <strain evidence="5 6">DSM 23562</strain>
    </source>
</reference>
<dbReference type="InterPro" id="IPR013658">
    <property type="entry name" value="SGL"/>
</dbReference>
<feature type="active site" description="Proton donor/acceptor" evidence="2">
    <location>
        <position position="196"/>
    </location>
</feature>
<dbReference type="GO" id="GO:0005509">
    <property type="term" value="F:calcium ion binding"/>
    <property type="evidence" value="ECO:0007669"/>
    <property type="project" value="TreeGrafter"/>
</dbReference>
<dbReference type="GO" id="GO:0004341">
    <property type="term" value="F:gluconolactonase activity"/>
    <property type="evidence" value="ECO:0007669"/>
    <property type="project" value="TreeGrafter"/>
</dbReference>
<feature type="binding site" evidence="3">
    <location>
        <position position="17"/>
    </location>
    <ligand>
        <name>a divalent metal cation</name>
        <dbReference type="ChEBI" id="CHEBI:60240"/>
    </ligand>
</feature>
<comment type="similarity">
    <text evidence="1">Belongs to the SMP-30/CGR1 family.</text>
</comment>